<organism evidence="3 4">
    <name type="scientific">Anaeromyxobacter paludicola</name>
    <dbReference type="NCBI Taxonomy" id="2918171"/>
    <lineage>
        <taxon>Bacteria</taxon>
        <taxon>Pseudomonadati</taxon>
        <taxon>Myxococcota</taxon>
        <taxon>Myxococcia</taxon>
        <taxon>Myxococcales</taxon>
        <taxon>Cystobacterineae</taxon>
        <taxon>Anaeromyxobacteraceae</taxon>
        <taxon>Anaeromyxobacter</taxon>
    </lineage>
</organism>
<dbReference type="Gene3D" id="3.40.1550.10">
    <property type="entry name" value="CheC-like"/>
    <property type="match status" value="1"/>
</dbReference>
<dbReference type="Proteomes" id="UP001162734">
    <property type="component" value="Chromosome"/>
</dbReference>
<evidence type="ECO:0000256" key="1">
    <source>
        <dbReference type="ARBA" id="ARBA00022500"/>
    </source>
</evidence>
<evidence type="ECO:0000259" key="2">
    <source>
        <dbReference type="Pfam" id="PF13690"/>
    </source>
</evidence>
<keyword evidence="4" id="KW-1185">Reference proteome</keyword>
<gene>
    <name evidence="3" type="ORF">AMPC_10970</name>
</gene>
<keyword evidence="1" id="KW-0145">Chemotaxis</keyword>
<reference evidence="4" key="1">
    <citation type="journal article" date="2022" name="Int. J. Syst. Evol. Microbiol.">
        <title>Anaeromyxobacter oryzae sp. nov., Anaeromyxobacter diazotrophicus sp. nov. and Anaeromyxobacter paludicola sp. nov., isolated from paddy soils.</title>
        <authorList>
            <person name="Itoh H."/>
            <person name="Xu Z."/>
            <person name="Mise K."/>
            <person name="Masuda Y."/>
            <person name="Ushijima N."/>
            <person name="Hayakawa C."/>
            <person name="Shiratori Y."/>
            <person name="Senoo K."/>
        </authorList>
    </citation>
    <scope>NUCLEOTIDE SEQUENCE [LARGE SCALE GENOMIC DNA]</scope>
    <source>
        <strain evidence="4">Red630</strain>
    </source>
</reference>
<evidence type="ECO:0000313" key="4">
    <source>
        <dbReference type="Proteomes" id="UP001162734"/>
    </source>
</evidence>
<dbReference type="InterPro" id="IPR028976">
    <property type="entry name" value="CheC-like_sf"/>
</dbReference>
<feature type="domain" description="Chemotaxis phosphatase CheX-like" evidence="2">
    <location>
        <begin position="40"/>
        <end position="126"/>
    </location>
</feature>
<dbReference type="SUPFAM" id="SSF103039">
    <property type="entry name" value="CheC-like"/>
    <property type="match status" value="1"/>
</dbReference>
<evidence type="ECO:0000313" key="3">
    <source>
        <dbReference type="EMBL" id="BDG07984.1"/>
    </source>
</evidence>
<proteinExistence type="predicted"/>
<dbReference type="Pfam" id="PF13690">
    <property type="entry name" value="CheX"/>
    <property type="match status" value="1"/>
</dbReference>
<accession>A0ABM7X809</accession>
<name>A0ABM7X809_9BACT</name>
<dbReference type="EMBL" id="AP025592">
    <property type="protein sequence ID" value="BDG07984.1"/>
    <property type="molecule type" value="Genomic_DNA"/>
</dbReference>
<dbReference type="RefSeq" id="WP_248345054.1">
    <property type="nucleotide sequence ID" value="NZ_AP025592.1"/>
</dbReference>
<dbReference type="InterPro" id="IPR028051">
    <property type="entry name" value="CheX-like_dom"/>
</dbReference>
<sequence>MAELDAGLLADQTARVLEEAAFVFLEPDDRPPAWTDEVVVARLSWTGAGDGELTLAAAPALAAELAANLLGEEDAEAAAGRADEAVGELLNMLAGALLGELCGAGTPAVLGLPRVERLAAAACQARLEGEPVRVSLVSEERRRLDAAARVGGRP</sequence>
<protein>
    <recommendedName>
        <fullName evidence="2">Chemotaxis phosphatase CheX-like domain-containing protein</fullName>
    </recommendedName>
</protein>